<keyword evidence="9 12" id="KW-1133">Transmembrane helix</keyword>
<dbReference type="GO" id="GO:0009306">
    <property type="term" value="P:protein secretion"/>
    <property type="evidence" value="ECO:0007669"/>
    <property type="project" value="InterPro"/>
</dbReference>
<keyword evidence="13" id="KW-0969">Cilium</keyword>
<dbReference type="InterPro" id="IPR029025">
    <property type="entry name" value="T3SS_substrate_exporter_C"/>
</dbReference>
<evidence type="ECO:0000256" key="2">
    <source>
        <dbReference type="ARBA" id="ARBA00010690"/>
    </source>
</evidence>
<dbReference type="InterPro" id="IPR006136">
    <property type="entry name" value="FlhB"/>
</dbReference>
<reference evidence="13 14" key="1">
    <citation type="submission" date="2018-05" db="EMBL/GenBank/DDBJ databases">
        <title>Genomic Encyclopedia of Type Strains, Phase IV (KMG-IV): sequencing the most valuable type-strain genomes for metagenomic binning, comparative biology and taxonomic classification.</title>
        <authorList>
            <person name="Goeker M."/>
        </authorList>
    </citation>
    <scope>NUCLEOTIDE SEQUENCE [LARGE SCALE GENOMIC DNA]</scope>
    <source>
        <strain evidence="13 14">DSM 24906</strain>
    </source>
</reference>
<name>A0AA45C5D5_9BACT</name>
<keyword evidence="13" id="KW-0966">Cell projection</keyword>
<evidence type="ECO:0000256" key="5">
    <source>
        <dbReference type="ARBA" id="ARBA00022475"/>
    </source>
</evidence>
<evidence type="ECO:0000256" key="3">
    <source>
        <dbReference type="ARBA" id="ARBA00021622"/>
    </source>
</evidence>
<keyword evidence="14" id="KW-1185">Reference proteome</keyword>
<dbReference type="AlphaFoldDB" id="A0AA45C5D5"/>
<evidence type="ECO:0000313" key="13">
    <source>
        <dbReference type="EMBL" id="PWJ88735.1"/>
    </source>
</evidence>
<dbReference type="SUPFAM" id="SSF160544">
    <property type="entry name" value="EscU C-terminal domain-like"/>
    <property type="match status" value="1"/>
</dbReference>
<evidence type="ECO:0000256" key="1">
    <source>
        <dbReference type="ARBA" id="ARBA00004651"/>
    </source>
</evidence>
<comment type="subcellular location">
    <subcellularLocation>
        <location evidence="1">Cell membrane</location>
        <topology evidence="1">Multi-pass membrane protein</topology>
    </subcellularLocation>
</comment>
<protein>
    <recommendedName>
        <fullName evidence="3 12">Flagellar biosynthetic protein FlhB</fullName>
    </recommendedName>
</protein>
<keyword evidence="5 12" id="KW-1003">Cell membrane</keyword>
<sequence length="365" mass="42082">MDRKYDDSIIEIDILLFADPDKTEEPTQRRIEKAREEGNVAQSKEFNMAMSFLTLSGLLYFFAGGIIEDLNKIFQDYFLLDTDIVGVNVFQYGYKYHSGIYIKIMILFIAGALMSLLFGLLQTRFLVAKNAIKLDFSKINPVKGLKNLFSLKKLVELIKNIVKLAVIGYISYSIIAKRISEVQKLSSEELIYSLYFIGSISVEIMFKLGLALLVLSLIDYWYQRYEYKKNLRMSKHEIKEEMKDTEGNPQIKRKQREFMQKIVFSRMIQQVPTADVIVTNPTHYAVAIKYESNTMNAPKVIAKGANEIANKIKEVARKNNVPIIEKPPLARALYKEVDINEEVTEELYKPVAEVLAYIYKLSNKK</sequence>
<dbReference type="Proteomes" id="UP000245921">
    <property type="component" value="Unassembled WGS sequence"/>
</dbReference>
<evidence type="ECO:0000256" key="8">
    <source>
        <dbReference type="ARBA" id="ARBA00022927"/>
    </source>
</evidence>
<proteinExistence type="inferred from homology"/>
<keyword evidence="8 12" id="KW-0653">Protein transport</keyword>
<organism evidence="13 14">
    <name type="scientific">Oceanotoga teriensis</name>
    <dbReference type="NCBI Taxonomy" id="515440"/>
    <lineage>
        <taxon>Bacteria</taxon>
        <taxon>Thermotogati</taxon>
        <taxon>Thermotogota</taxon>
        <taxon>Thermotogae</taxon>
        <taxon>Petrotogales</taxon>
        <taxon>Petrotogaceae</taxon>
        <taxon>Oceanotoga</taxon>
    </lineage>
</organism>
<keyword evidence="10 12" id="KW-0472">Membrane</keyword>
<evidence type="ECO:0000256" key="7">
    <source>
        <dbReference type="ARBA" id="ARBA00022795"/>
    </source>
</evidence>
<evidence type="ECO:0000256" key="9">
    <source>
        <dbReference type="ARBA" id="ARBA00022989"/>
    </source>
</evidence>
<comment type="function">
    <text evidence="12">Required for formation of the rod structure in the basal body of the flagellar apparatus. Together with FliI and FliH, may constitute the export apparatus of flagellin.</text>
</comment>
<comment type="similarity">
    <text evidence="2 12">Belongs to the type III secretion exporter family.</text>
</comment>
<evidence type="ECO:0000313" key="14">
    <source>
        <dbReference type="Proteomes" id="UP000245921"/>
    </source>
</evidence>
<evidence type="ECO:0000256" key="6">
    <source>
        <dbReference type="ARBA" id="ARBA00022692"/>
    </source>
</evidence>
<feature type="transmembrane region" description="Helical" evidence="12">
    <location>
        <begin position="48"/>
        <end position="67"/>
    </location>
</feature>
<feature type="transmembrane region" description="Helical" evidence="12">
    <location>
        <begin position="195"/>
        <end position="222"/>
    </location>
</feature>
<dbReference type="PANTHER" id="PTHR30531:SF12">
    <property type="entry name" value="FLAGELLAR BIOSYNTHETIC PROTEIN FLHB"/>
    <property type="match status" value="1"/>
</dbReference>
<accession>A0AA45C5D5</accession>
<keyword evidence="4 12" id="KW-0813">Transport</keyword>
<keyword evidence="7 12" id="KW-1005">Bacterial flagellum biogenesis</keyword>
<feature type="transmembrane region" description="Helical" evidence="12">
    <location>
        <begin position="157"/>
        <end position="175"/>
    </location>
</feature>
<dbReference type="Gene3D" id="6.10.250.2080">
    <property type="match status" value="1"/>
</dbReference>
<evidence type="ECO:0000256" key="10">
    <source>
        <dbReference type="ARBA" id="ARBA00023136"/>
    </source>
</evidence>
<feature type="transmembrane region" description="Helical" evidence="12">
    <location>
        <begin position="100"/>
        <end position="121"/>
    </location>
</feature>
<keyword evidence="11 12" id="KW-1006">Bacterial flagellum protein export</keyword>
<dbReference type="GO" id="GO:0005886">
    <property type="term" value="C:plasma membrane"/>
    <property type="evidence" value="ECO:0007669"/>
    <property type="project" value="UniProtKB-SubCell"/>
</dbReference>
<dbReference type="PRINTS" id="PR00950">
    <property type="entry name" value="TYPE3IMSPROT"/>
</dbReference>
<evidence type="ECO:0000256" key="4">
    <source>
        <dbReference type="ARBA" id="ARBA00022448"/>
    </source>
</evidence>
<comment type="caution">
    <text evidence="13">The sequence shown here is derived from an EMBL/GenBank/DDBJ whole genome shotgun (WGS) entry which is preliminary data.</text>
</comment>
<dbReference type="PANTHER" id="PTHR30531">
    <property type="entry name" value="FLAGELLAR BIOSYNTHETIC PROTEIN FLHB"/>
    <property type="match status" value="1"/>
</dbReference>
<dbReference type="Gene3D" id="3.40.1690.10">
    <property type="entry name" value="secretion proteins EscU"/>
    <property type="match status" value="1"/>
</dbReference>
<evidence type="ECO:0000256" key="12">
    <source>
        <dbReference type="RuleBase" id="RU364091"/>
    </source>
</evidence>
<keyword evidence="13" id="KW-0282">Flagellum</keyword>
<gene>
    <name evidence="12" type="primary">flhB</name>
    <name evidence="13" type="ORF">C7380_11725</name>
</gene>
<dbReference type="GO" id="GO:0044780">
    <property type="term" value="P:bacterial-type flagellum assembly"/>
    <property type="evidence" value="ECO:0007669"/>
    <property type="project" value="InterPro"/>
</dbReference>
<dbReference type="EMBL" id="QGGI01000017">
    <property type="protein sequence ID" value="PWJ88735.1"/>
    <property type="molecule type" value="Genomic_DNA"/>
</dbReference>
<dbReference type="NCBIfam" id="TIGR00328">
    <property type="entry name" value="flhB"/>
    <property type="match status" value="1"/>
</dbReference>
<dbReference type="InterPro" id="IPR006135">
    <property type="entry name" value="T3SS_substrate_exporter"/>
</dbReference>
<dbReference type="FunFam" id="3.40.1690.10:FF:000001">
    <property type="entry name" value="Flagellar biosynthetic protein FlhB"/>
    <property type="match status" value="1"/>
</dbReference>
<dbReference type="RefSeq" id="WP_109605825.1">
    <property type="nucleotide sequence ID" value="NZ_QGGI01000017.1"/>
</dbReference>
<keyword evidence="6 12" id="KW-0812">Transmembrane</keyword>
<dbReference type="Pfam" id="PF01312">
    <property type="entry name" value="Bac_export_2"/>
    <property type="match status" value="1"/>
</dbReference>
<evidence type="ECO:0000256" key="11">
    <source>
        <dbReference type="ARBA" id="ARBA00023225"/>
    </source>
</evidence>